<evidence type="ECO:0000313" key="22">
    <source>
        <dbReference type="EMBL" id="TFU88677.1"/>
    </source>
</evidence>
<feature type="binding site" evidence="20">
    <location>
        <begin position="30"/>
        <end position="31"/>
    </location>
    <ligand>
        <name>D-ribulose 5-phosphate</name>
        <dbReference type="ChEBI" id="CHEBI:58121"/>
    </ligand>
</feature>
<dbReference type="FunFam" id="3.40.50.10990:FF:000001">
    <property type="entry name" value="Riboflavin biosynthesis protein RibBA"/>
    <property type="match status" value="1"/>
</dbReference>
<dbReference type="HAMAP" id="MF_00180">
    <property type="entry name" value="RibB"/>
    <property type="match status" value="1"/>
</dbReference>
<evidence type="ECO:0000256" key="17">
    <source>
        <dbReference type="ARBA" id="ARBA00023268"/>
    </source>
</evidence>
<feature type="binding site" evidence="20">
    <location>
        <position position="147"/>
    </location>
    <ligand>
        <name>Mg(2+)</name>
        <dbReference type="ChEBI" id="CHEBI:18420"/>
        <label>2</label>
    </ligand>
</feature>
<feature type="binding site" evidence="20">
    <location>
        <begin position="256"/>
        <end position="260"/>
    </location>
    <ligand>
        <name>GTP</name>
        <dbReference type="ChEBI" id="CHEBI:37565"/>
    </ligand>
</feature>
<comment type="pathway">
    <text evidence="5 20">Cofactor biosynthesis; riboflavin biosynthesis; 2-hydroxy-3-oxobutyl phosphate from D-ribulose 5-phosphate: step 1/1.</text>
</comment>
<feature type="site" description="Essential for DHBP synthase activity" evidence="20">
    <location>
        <position position="168"/>
    </location>
</feature>
<dbReference type="GO" id="GO:0005525">
    <property type="term" value="F:GTP binding"/>
    <property type="evidence" value="ECO:0007669"/>
    <property type="project" value="UniProtKB-KW"/>
</dbReference>
<sequence length="405" mass="45408">MDKIKLDTVEEAIDEIKKGNFVIVVDDEDRENEGDLIIAAEAITPEKINFMETHARGLICAPLTSERCDELDLPMMVTNNTSMHSTPFTVSIDLLKNGVTTGISAYDRAQTILALTKKETKPEDFGRPGHIFPLRAKDKGVLSRIGHTEAAVDLARLAGLYPAGVLIEIKKEDGEMARLPELRKMADEYNLKLISVADLIRYRLGRESLIERGAKVKMPTAYGDFELIPFKQKATGLEHVAIIKGTWDKDEPILVRVHSSCMTGDIFGSKRCECGEQLHKSMEMIQKEGKGVVIYLNQEGRGIGLMAKMEAYKLQEEGYDTVDANLHLGYRADERDYGVGAAILRDLNVCKMRLLTNNPVKRKGLESFGLTVVENVPIEVTPNQYNEFYMHTKKERMGHDLHNVD</sequence>
<evidence type="ECO:0000256" key="7">
    <source>
        <dbReference type="ARBA" id="ARBA00008976"/>
    </source>
</evidence>
<dbReference type="InterPro" id="IPR036144">
    <property type="entry name" value="RibA-like_sf"/>
</dbReference>
<evidence type="ECO:0000256" key="5">
    <source>
        <dbReference type="ARBA" id="ARBA00004904"/>
    </source>
</evidence>
<feature type="binding site" evidence="20">
    <location>
        <position position="272"/>
    </location>
    <ligand>
        <name>Zn(2+)</name>
        <dbReference type="ChEBI" id="CHEBI:29105"/>
        <note>catalytic</note>
    </ligand>
</feature>
<evidence type="ECO:0000256" key="16">
    <source>
        <dbReference type="ARBA" id="ARBA00023239"/>
    </source>
</evidence>
<feature type="region of interest" description="GTP cyclohydrolase II" evidence="20">
    <location>
        <begin position="206"/>
        <end position="405"/>
    </location>
</feature>
<evidence type="ECO:0000256" key="18">
    <source>
        <dbReference type="ARBA" id="ARBA00043932"/>
    </source>
</evidence>
<dbReference type="OrthoDB" id="9793111at2"/>
<keyword evidence="13 20" id="KW-0460">Magnesium</keyword>
<comment type="cofactor">
    <cofactor evidence="20">
        <name>Mg(2+)</name>
        <dbReference type="ChEBI" id="CHEBI:18420"/>
    </cofactor>
    <cofactor evidence="20">
        <name>Mn(2+)</name>
        <dbReference type="ChEBI" id="CHEBI:29035"/>
    </cofactor>
    <text evidence="20">Binds 2 divalent metal cations per subunit. Magnesium or manganese.</text>
</comment>
<keyword evidence="11 20" id="KW-0378">Hydrolase</keyword>
<dbReference type="HAMAP" id="MF_01283">
    <property type="entry name" value="RibBA"/>
    <property type="match status" value="1"/>
</dbReference>
<gene>
    <name evidence="20" type="primary">ribBA</name>
    <name evidence="22" type="ORF">E4T88_12435</name>
</gene>
<comment type="caution">
    <text evidence="22">The sequence shown here is derived from an EMBL/GenBank/DDBJ whole genome shotgun (WGS) entry which is preliminary data.</text>
</comment>
<evidence type="ECO:0000256" key="3">
    <source>
        <dbReference type="ARBA" id="ARBA00002284"/>
    </source>
</evidence>
<feature type="binding site" evidence="20">
    <location>
        <position position="361"/>
    </location>
    <ligand>
        <name>GTP</name>
        <dbReference type="ChEBI" id="CHEBI:37565"/>
    </ligand>
</feature>
<dbReference type="GO" id="GO:0008270">
    <property type="term" value="F:zinc ion binding"/>
    <property type="evidence" value="ECO:0007669"/>
    <property type="project" value="UniProtKB-UniRule"/>
</dbReference>
<dbReference type="NCBIfam" id="TIGR00506">
    <property type="entry name" value="ribB"/>
    <property type="match status" value="1"/>
</dbReference>
<accession>A0A4Y9IJE5</accession>
<dbReference type="InterPro" id="IPR016299">
    <property type="entry name" value="Riboflavin_synth_RibBA"/>
</dbReference>
<name>A0A4Y9IJE5_9BACT</name>
<evidence type="ECO:0000256" key="10">
    <source>
        <dbReference type="ARBA" id="ARBA00022741"/>
    </source>
</evidence>
<feature type="active site" description="Nucleophile; for GTP cyclohydrolase activity" evidence="20">
    <location>
        <position position="335"/>
    </location>
</feature>
<keyword evidence="14 20" id="KW-0342">GTP-binding</keyword>
<evidence type="ECO:0000256" key="11">
    <source>
        <dbReference type="ARBA" id="ARBA00022801"/>
    </source>
</evidence>
<keyword evidence="9 20" id="KW-0479">Metal-binding</keyword>
<comment type="pathway">
    <text evidence="4 20">Cofactor biosynthesis; riboflavin biosynthesis; 5-amino-6-(D-ribitylamino)uracil from GTP: step 1/4.</text>
</comment>
<keyword evidence="16 20" id="KW-0456">Lyase</keyword>
<evidence type="ECO:0000256" key="2">
    <source>
        <dbReference type="ARBA" id="ARBA00001936"/>
    </source>
</evidence>
<feature type="domain" description="GTP cyclohydrolase II" evidence="21">
    <location>
        <begin position="212"/>
        <end position="377"/>
    </location>
</feature>
<feature type="active site" description="Proton acceptor; for GTP cyclohydrolase activity" evidence="20">
    <location>
        <position position="333"/>
    </location>
</feature>
<comment type="similarity">
    <text evidence="7 20">In the C-terminal section; belongs to the GTP cyclohydrolase II family.</text>
</comment>
<comment type="catalytic activity">
    <reaction evidence="1 20">
        <text>D-ribulose 5-phosphate = (2S)-2-hydroxy-3-oxobutyl phosphate + formate + H(+)</text>
        <dbReference type="Rhea" id="RHEA:18457"/>
        <dbReference type="ChEBI" id="CHEBI:15378"/>
        <dbReference type="ChEBI" id="CHEBI:15740"/>
        <dbReference type="ChEBI" id="CHEBI:58121"/>
        <dbReference type="ChEBI" id="CHEBI:58830"/>
        <dbReference type="EC" id="4.1.99.12"/>
    </reaction>
</comment>
<dbReference type="RefSeq" id="WP_135105898.1">
    <property type="nucleotide sequence ID" value="NZ_JADGKW010000004.1"/>
</dbReference>
<evidence type="ECO:0000313" key="23">
    <source>
        <dbReference type="Proteomes" id="UP000298285"/>
    </source>
</evidence>
<dbReference type="InterPro" id="IPR017945">
    <property type="entry name" value="DHBP_synth_RibB-like_a/b_dom"/>
</dbReference>
<dbReference type="EC" id="4.1.99.12" evidence="20"/>
<organism evidence="22 23">
    <name type="scientific">Dysgonomonas mossii</name>
    <dbReference type="NCBI Taxonomy" id="163665"/>
    <lineage>
        <taxon>Bacteria</taxon>
        <taxon>Pseudomonadati</taxon>
        <taxon>Bacteroidota</taxon>
        <taxon>Bacteroidia</taxon>
        <taxon>Bacteroidales</taxon>
        <taxon>Dysgonomonadaceae</taxon>
        <taxon>Dysgonomonas</taxon>
    </lineage>
</organism>
<dbReference type="SUPFAM" id="SSF55821">
    <property type="entry name" value="YrdC/RibB"/>
    <property type="match status" value="1"/>
</dbReference>
<dbReference type="Gene3D" id="3.40.50.10990">
    <property type="entry name" value="GTP cyclohydrolase II"/>
    <property type="match status" value="1"/>
</dbReference>
<comment type="cofactor">
    <cofactor evidence="20">
        <name>Zn(2+)</name>
        <dbReference type="ChEBI" id="CHEBI:29105"/>
    </cofactor>
    <text evidence="20">Binds 1 zinc ion per subunit.</text>
</comment>
<dbReference type="Pfam" id="PF00926">
    <property type="entry name" value="DHBP_synthase"/>
    <property type="match status" value="1"/>
</dbReference>
<evidence type="ECO:0000256" key="13">
    <source>
        <dbReference type="ARBA" id="ARBA00022842"/>
    </source>
</evidence>
<protein>
    <recommendedName>
        <fullName evidence="20">Riboflavin biosynthesis protein RibBA</fullName>
    </recommendedName>
    <domain>
        <recommendedName>
            <fullName evidence="20">3,4-dihydroxy-2-butanone 4-phosphate synthase</fullName>
            <shortName evidence="20">DHBP synthase</shortName>
            <ecNumber evidence="20">4.1.99.12</ecNumber>
        </recommendedName>
    </domain>
    <domain>
        <recommendedName>
            <fullName evidence="20">GTP cyclohydrolase-2</fullName>
            <ecNumber evidence="20">3.5.4.25</ecNumber>
        </recommendedName>
        <alternativeName>
            <fullName evidence="20">GTP cyclohydrolase II</fullName>
        </alternativeName>
    </domain>
</protein>
<evidence type="ECO:0000256" key="12">
    <source>
        <dbReference type="ARBA" id="ARBA00022833"/>
    </source>
</evidence>
<keyword evidence="15 20" id="KW-0464">Manganese</keyword>
<dbReference type="GO" id="GO:0009231">
    <property type="term" value="P:riboflavin biosynthetic process"/>
    <property type="evidence" value="ECO:0007669"/>
    <property type="project" value="UniProtKB-UniRule"/>
</dbReference>
<dbReference type="NCBIfam" id="NF006803">
    <property type="entry name" value="PRK09311.1"/>
    <property type="match status" value="1"/>
</dbReference>
<dbReference type="GO" id="GO:0008686">
    <property type="term" value="F:3,4-dihydroxy-2-butanone-4-phosphate synthase activity"/>
    <property type="evidence" value="ECO:0007669"/>
    <property type="project" value="UniProtKB-UniRule"/>
</dbReference>
<dbReference type="GO" id="GO:0003935">
    <property type="term" value="F:GTP cyclohydrolase II activity"/>
    <property type="evidence" value="ECO:0007669"/>
    <property type="project" value="UniProtKB-UniRule"/>
</dbReference>
<feature type="binding site" evidence="20">
    <location>
        <position position="35"/>
    </location>
    <ligand>
        <name>D-ribulose 5-phosphate</name>
        <dbReference type="ChEBI" id="CHEBI:58121"/>
    </ligand>
</feature>
<dbReference type="GO" id="GO:0030145">
    <property type="term" value="F:manganese ion binding"/>
    <property type="evidence" value="ECO:0007669"/>
    <property type="project" value="UniProtKB-UniRule"/>
</dbReference>
<dbReference type="Gene3D" id="3.90.870.10">
    <property type="entry name" value="DHBP synthase"/>
    <property type="match status" value="1"/>
</dbReference>
<feature type="region of interest" description="DHBP synthase" evidence="20">
    <location>
        <begin position="1"/>
        <end position="205"/>
    </location>
</feature>
<dbReference type="SUPFAM" id="SSF142695">
    <property type="entry name" value="RibA-like"/>
    <property type="match status" value="1"/>
</dbReference>
<evidence type="ECO:0000256" key="15">
    <source>
        <dbReference type="ARBA" id="ARBA00023211"/>
    </source>
</evidence>
<evidence type="ECO:0000256" key="8">
    <source>
        <dbReference type="ARBA" id="ARBA00022619"/>
    </source>
</evidence>
<feature type="binding site" evidence="20">
    <location>
        <position position="168"/>
    </location>
    <ligand>
        <name>D-ribulose 5-phosphate</name>
        <dbReference type="ChEBI" id="CHEBI:58121"/>
    </ligand>
</feature>
<keyword evidence="10 20" id="KW-0547">Nucleotide-binding</keyword>
<evidence type="ECO:0000256" key="19">
    <source>
        <dbReference type="ARBA" id="ARBA00049295"/>
    </source>
</evidence>
<dbReference type="InterPro" id="IPR032677">
    <property type="entry name" value="GTP_cyclohydro_II"/>
</dbReference>
<evidence type="ECO:0000256" key="4">
    <source>
        <dbReference type="ARBA" id="ARBA00004853"/>
    </source>
</evidence>
<feature type="binding site" evidence="20">
    <location>
        <position position="261"/>
    </location>
    <ligand>
        <name>Zn(2+)</name>
        <dbReference type="ChEBI" id="CHEBI:29105"/>
        <note>catalytic</note>
    </ligand>
</feature>
<evidence type="ECO:0000256" key="6">
    <source>
        <dbReference type="ARBA" id="ARBA00005520"/>
    </source>
</evidence>
<dbReference type="Proteomes" id="UP000298285">
    <property type="component" value="Unassembled WGS sequence"/>
</dbReference>
<comment type="cofactor">
    <cofactor evidence="2">
        <name>Mn(2+)</name>
        <dbReference type="ChEBI" id="CHEBI:29035"/>
    </cofactor>
</comment>
<comment type="function">
    <text evidence="18 20">Catalyzes the conversion of GTP to 2,5-diamino-6-ribosylamino-4(3H)-pyrimidinone 5'-phosphate (DARP), formate and pyrophosphate.</text>
</comment>
<dbReference type="EMBL" id="SPPK01000004">
    <property type="protein sequence ID" value="TFU88677.1"/>
    <property type="molecule type" value="Genomic_DNA"/>
</dbReference>
<dbReference type="InterPro" id="IPR000926">
    <property type="entry name" value="RibA"/>
</dbReference>
<feature type="binding site" evidence="20">
    <location>
        <position position="274"/>
    </location>
    <ligand>
        <name>Zn(2+)</name>
        <dbReference type="ChEBI" id="CHEBI:29105"/>
        <note>catalytic</note>
    </ligand>
</feature>
<dbReference type="UniPathway" id="UPA00275">
    <property type="reaction ID" value="UER00399"/>
</dbReference>
<feature type="binding site" evidence="20">
    <location>
        <position position="277"/>
    </location>
    <ligand>
        <name>GTP</name>
        <dbReference type="ChEBI" id="CHEBI:37565"/>
    </ligand>
</feature>
<dbReference type="NCBIfam" id="NF001591">
    <property type="entry name" value="PRK00393.1"/>
    <property type="match status" value="1"/>
</dbReference>
<comment type="function">
    <text evidence="3 20">Catalyzes the conversion of D-ribulose 5-phosphate to formate and 3,4-dihydroxy-2-butanone 4-phosphate.</text>
</comment>
<dbReference type="NCBIfam" id="TIGR00505">
    <property type="entry name" value="ribA"/>
    <property type="match status" value="1"/>
</dbReference>
<feature type="binding site" evidence="20">
    <location>
        <position position="31"/>
    </location>
    <ligand>
        <name>Mg(2+)</name>
        <dbReference type="ChEBI" id="CHEBI:18420"/>
        <label>2</label>
    </ligand>
</feature>
<keyword evidence="17 20" id="KW-0511">Multifunctional enzyme</keyword>
<evidence type="ECO:0000256" key="9">
    <source>
        <dbReference type="ARBA" id="ARBA00022723"/>
    </source>
</evidence>
<keyword evidence="8 20" id="KW-0686">Riboflavin biosynthesis</keyword>
<dbReference type="GO" id="GO:0005829">
    <property type="term" value="C:cytosol"/>
    <property type="evidence" value="ECO:0007669"/>
    <property type="project" value="TreeGrafter"/>
</dbReference>
<feature type="binding site" evidence="20">
    <location>
        <begin position="144"/>
        <end position="148"/>
    </location>
    <ligand>
        <name>D-ribulose 5-phosphate</name>
        <dbReference type="ChEBI" id="CHEBI:58121"/>
    </ligand>
</feature>
<evidence type="ECO:0000256" key="14">
    <source>
        <dbReference type="ARBA" id="ARBA00023134"/>
    </source>
</evidence>
<evidence type="ECO:0000256" key="20">
    <source>
        <dbReference type="HAMAP-Rule" id="MF_01283"/>
    </source>
</evidence>
<comment type="similarity">
    <text evidence="6 20">In the N-terminal section; belongs to the DHBP synthase family.</text>
</comment>
<keyword evidence="12 20" id="KW-0862">Zinc</keyword>
<proteinExistence type="inferred from homology"/>
<dbReference type="InterPro" id="IPR000422">
    <property type="entry name" value="DHBP_synthase_RibB"/>
</dbReference>
<comment type="catalytic activity">
    <reaction evidence="19 20">
        <text>GTP + 4 H2O = 2,5-diamino-6-hydroxy-4-(5-phosphoribosylamino)-pyrimidine + formate + 2 phosphate + 3 H(+)</text>
        <dbReference type="Rhea" id="RHEA:23704"/>
        <dbReference type="ChEBI" id="CHEBI:15377"/>
        <dbReference type="ChEBI" id="CHEBI:15378"/>
        <dbReference type="ChEBI" id="CHEBI:15740"/>
        <dbReference type="ChEBI" id="CHEBI:37565"/>
        <dbReference type="ChEBI" id="CHEBI:43474"/>
        <dbReference type="ChEBI" id="CHEBI:58614"/>
        <dbReference type="EC" id="3.5.4.25"/>
    </reaction>
</comment>
<feature type="site" description="Essential for DHBP synthase activity" evidence="20">
    <location>
        <position position="130"/>
    </location>
</feature>
<dbReference type="PANTHER" id="PTHR21327">
    <property type="entry name" value="GTP CYCLOHYDROLASE II-RELATED"/>
    <property type="match status" value="1"/>
</dbReference>
<dbReference type="CDD" id="cd00641">
    <property type="entry name" value="GTP_cyclohydro2"/>
    <property type="match status" value="1"/>
</dbReference>
<reference evidence="22 23" key="1">
    <citation type="submission" date="2019-03" db="EMBL/GenBank/DDBJ databases">
        <title>Diversity of the mouse oral microbiome.</title>
        <authorList>
            <person name="Joseph S."/>
            <person name="Aduse-Opoku J."/>
            <person name="Curtis M."/>
            <person name="Wade W."/>
            <person name="Hashim A."/>
        </authorList>
    </citation>
    <scope>NUCLEOTIDE SEQUENCE [LARGE SCALE GENOMIC DNA]</scope>
    <source>
        <strain evidence="22 23">P11</strain>
    </source>
</reference>
<feature type="binding site" evidence="20">
    <location>
        <position position="356"/>
    </location>
    <ligand>
        <name>GTP</name>
        <dbReference type="ChEBI" id="CHEBI:37565"/>
    </ligand>
</feature>
<feature type="binding site" evidence="20">
    <location>
        <position position="31"/>
    </location>
    <ligand>
        <name>Mg(2+)</name>
        <dbReference type="ChEBI" id="CHEBI:18420"/>
        <label>1</label>
    </ligand>
</feature>
<dbReference type="EC" id="3.5.4.25" evidence="20"/>
<dbReference type="PIRSF" id="PIRSF001259">
    <property type="entry name" value="RibA"/>
    <property type="match status" value="1"/>
</dbReference>
<dbReference type="HAMAP" id="MF_00179">
    <property type="entry name" value="RibA"/>
    <property type="match status" value="1"/>
</dbReference>
<dbReference type="AlphaFoldDB" id="A0A4Y9IJE5"/>
<feature type="binding site" evidence="20">
    <location>
        <begin position="299"/>
        <end position="301"/>
    </location>
    <ligand>
        <name>GTP</name>
        <dbReference type="ChEBI" id="CHEBI:37565"/>
    </ligand>
</feature>
<dbReference type="Pfam" id="PF00925">
    <property type="entry name" value="GTP_cyclohydro2"/>
    <property type="match status" value="1"/>
</dbReference>
<feature type="binding site" evidence="20">
    <location>
        <position position="321"/>
    </location>
    <ligand>
        <name>GTP</name>
        <dbReference type="ChEBI" id="CHEBI:37565"/>
    </ligand>
</feature>
<dbReference type="PANTHER" id="PTHR21327:SF18">
    <property type="entry name" value="3,4-DIHYDROXY-2-BUTANONE 4-PHOSPHATE SYNTHASE"/>
    <property type="match status" value="1"/>
</dbReference>
<dbReference type="GO" id="GO:0000287">
    <property type="term" value="F:magnesium ion binding"/>
    <property type="evidence" value="ECO:0007669"/>
    <property type="project" value="UniProtKB-UniRule"/>
</dbReference>
<evidence type="ECO:0000256" key="1">
    <source>
        <dbReference type="ARBA" id="ARBA00000141"/>
    </source>
</evidence>
<evidence type="ECO:0000259" key="21">
    <source>
        <dbReference type="Pfam" id="PF00925"/>
    </source>
</evidence>
<dbReference type="FunFam" id="3.90.870.10:FF:000001">
    <property type="entry name" value="Riboflavin biosynthesis protein RibBA"/>
    <property type="match status" value="1"/>
</dbReference>